<accession>A0A8H7TH07</accession>
<comment type="caution">
    <text evidence="3">The sequence shown here is derived from an EMBL/GenBank/DDBJ whole genome shotgun (WGS) entry which is preliminary data.</text>
</comment>
<gene>
    <name evidence="3" type="ORF">IFR04_007833</name>
</gene>
<sequence>MRASSIAALSTILSLATVQAQSTSENNCTVFTWDQQPAYYIYGPPERISGATTCAPRNNESHYCALKADGDIQVQYSKNVTSLRDSCWNTPDGVTCFLESIIKPAVNASLNGEPWSNSVIGAIDNWESIEPGESAYLNFTTLKRCFVGTMSNCTGNLTDGLALEACVPVWHTVGTSQRAIMDGEVIVVNISEADVGNFRDPFANQVSGEEAAAGRFVVGGNVLGIALAVAFAAVLV</sequence>
<dbReference type="Proteomes" id="UP000664132">
    <property type="component" value="Unassembled WGS sequence"/>
</dbReference>
<reference evidence="3" key="1">
    <citation type="submission" date="2021-02" db="EMBL/GenBank/DDBJ databases">
        <title>Genome sequence Cadophora malorum strain M34.</title>
        <authorList>
            <person name="Stefanovic E."/>
            <person name="Vu D."/>
            <person name="Scully C."/>
            <person name="Dijksterhuis J."/>
            <person name="Roader J."/>
            <person name="Houbraken J."/>
        </authorList>
    </citation>
    <scope>NUCLEOTIDE SEQUENCE</scope>
    <source>
        <strain evidence="3">M34</strain>
    </source>
</reference>
<evidence type="ECO:0000313" key="3">
    <source>
        <dbReference type="EMBL" id="KAG4419057.1"/>
    </source>
</evidence>
<keyword evidence="1" id="KW-0812">Transmembrane</keyword>
<keyword evidence="4" id="KW-1185">Reference proteome</keyword>
<dbReference type="AlphaFoldDB" id="A0A8H7TH07"/>
<dbReference type="Pfam" id="PF19535">
    <property type="entry name" value="DUF6060"/>
    <property type="match status" value="1"/>
</dbReference>
<protein>
    <submittedName>
        <fullName evidence="3">Uncharacterized protein</fullName>
    </submittedName>
</protein>
<evidence type="ECO:0000256" key="2">
    <source>
        <dbReference type="SAM" id="SignalP"/>
    </source>
</evidence>
<feature type="transmembrane region" description="Helical" evidence="1">
    <location>
        <begin position="216"/>
        <end position="235"/>
    </location>
</feature>
<dbReference type="EMBL" id="JAFJYH010000114">
    <property type="protein sequence ID" value="KAG4419057.1"/>
    <property type="molecule type" value="Genomic_DNA"/>
</dbReference>
<name>A0A8H7TH07_9HELO</name>
<evidence type="ECO:0000256" key="1">
    <source>
        <dbReference type="SAM" id="Phobius"/>
    </source>
</evidence>
<dbReference type="OrthoDB" id="3507521at2759"/>
<keyword evidence="1" id="KW-0472">Membrane</keyword>
<organism evidence="3 4">
    <name type="scientific">Cadophora malorum</name>
    <dbReference type="NCBI Taxonomy" id="108018"/>
    <lineage>
        <taxon>Eukaryota</taxon>
        <taxon>Fungi</taxon>
        <taxon>Dikarya</taxon>
        <taxon>Ascomycota</taxon>
        <taxon>Pezizomycotina</taxon>
        <taxon>Leotiomycetes</taxon>
        <taxon>Helotiales</taxon>
        <taxon>Ploettnerulaceae</taxon>
        <taxon>Cadophora</taxon>
    </lineage>
</organism>
<evidence type="ECO:0000313" key="4">
    <source>
        <dbReference type="Proteomes" id="UP000664132"/>
    </source>
</evidence>
<keyword evidence="2" id="KW-0732">Signal</keyword>
<dbReference type="InterPro" id="IPR045702">
    <property type="entry name" value="DUF6060"/>
</dbReference>
<feature type="chain" id="PRO_5034866566" evidence="2">
    <location>
        <begin position="21"/>
        <end position="236"/>
    </location>
</feature>
<keyword evidence="1" id="KW-1133">Transmembrane helix</keyword>
<feature type="signal peptide" evidence="2">
    <location>
        <begin position="1"/>
        <end position="20"/>
    </location>
</feature>
<proteinExistence type="predicted"/>